<dbReference type="InterPro" id="IPR036249">
    <property type="entry name" value="Thioredoxin-like_sf"/>
</dbReference>
<dbReference type="InterPro" id="IPR050553">
    <property type="entry name" value="Thioredoxin_ResA/DsbE_sf"/>
</dbReference>
<dbReference type="PROSITE" id="PS51352">
    <property type="entry name" value="THIOREDOXIN_2"/>
    <property type="match status" value="1"/>
</dbReference>
<organism evidence="4 5">
    <name type="scientific">Hominibacterium faecale</name>
    <dbReference type="NCBI Taxonomy" id="2839743"/>
    <lineage>
        <taxon>Bacteria</taxon>
        <taxon>Bacillati</taxon>
        <taxon>Bacillota</taxon>
        <taxon>Clostridia</taxon>
        <taxon>Peptostreptococcales</taxon>
        <taxon>Anaerovoracaceae</taxon>
        <taxon>Hominibacterium</taxon>
    </lineage>
</organism>
<feature type="region of interest" description="Disordered" evidence="1">
    <location>
        <begin position="30"/>
        <end position="49"/>
    </location>
</feature>
<keyword evidence="5" id="KW-1185">Reference proteome</keyword>
<dbReference type="CDD" id="cd02966">
    <property type="entry name" value="TlpA_like_family"/>
    <property type="match status" value="1"/>
</dbReference>
<dbReference type="InterPro" id="IPR013740">
    <property type="entry name" value="Redoxin"/>
</dbReference>
<dbReference type="GO" id="GO:0016491">
    <property type="term" value="F:oxidoreductase activity"/>
    <property type="evidence" value="ECO:0007669"/>
    <property type="project" value="InterPro"/>
</dbReference>
<dbReference type="PANTHER" id="PTHR42852">
    <property type="entry name" value="THIOL:DISULFIDE INTERCHANGE PROTEIN DSBE"/>
    <property type="match status" value="1"/>
</dbReference>
<proteinExistence type="predicted"/>
<evidence type="ECO:0000259" key="3">
    <source>
        <dbReference type="PROSITE" id="PS51352"/>
    </source>
</evidence>
<feature type="chain" id="PRO_5039930320" evidence="2">
    <location>
        <begin position="24"/>
        <end position="204"/>
    </location>
</feature>
<dbReference type="AlphaFoldDB" id="A0A9J6QX37"/>
<feature type="signal peptide" evidence="2">
    <location>
        <begin position="1"/>
        <end position="23"/>
    </location>
</feature>
<reference evidence="4" key="1">
    <citation type="submission" date="2022-09" db="EMBL/GenBank/DDBJ databases">
        <title>Culturomic study of gut microbiota in children with autism spectrum disorder.</title>
        <authorList>
            <person name="Efimov B.A."/>
            <person name="Chaplin A.V."/>
            <person name="Sokolova S.R."/>
            <person name="Pikina A.P."/>
            <person name="Korzhanova M."/>
            <person name="Belova V."/>
            <person name="Korostin D."/>
        </authorList>
    </citation>
    <scope>NUCLEOTIDE SEQUENCE</scope>
    <source>
        <strain evidence="4">ASD5510</strain>
    </source>
</reference>
<dbReference type="Gene3D" id="3.40.30.10">
    <property type="entry name" value="Glutaredoxin"/>
    <property type="match status" value="1"/>
</dbReference>
<dbReference type="Proteomes" id="UP001065549">
    <property type="component" value="Unassembled WGS sequence"/>
</dbReference>
<evidence type="ECO:0000313" key="4">
    <source>
        <dbReference type="EMBL" id="MCU7380054.1"/>
    </source>
</evidence>
<dbReference type="SUPFAM" id="SSF52833">
    <property type="entry name" value="Thioredoxin-like"/>
    <property type="match status" value="1"/>
</dbReference>
<feature type="domain" description="Thioredoxin" evidence="3">
    <location>
        <begin position="39"/>
        <end position="203"/>
    </location>
</feature>
<dbReference type="PANTHER" id="PTHR42852:SF13">
    <property type="entry name" value="PROTEIN DIPZ"/>
    <property type="match status" value="1"/>
</dbReference>
<dbReference type="Pfam" id="PF08534">
    <property type="entry name" value="Redoxin"/>
    <property type="match status" value="1"/>
</dbReference>
<name>A0A9J6QX37_9FIRM</name>
<evidence type="ECO:0000256" key="1">
    <source>
        <dbReference type="SAM" id="MobiDB-lite"/>
    </source>
</evidence>
<dbReference type="RefSeq" id="WP_148394803.1">
    <property type="nucleotide sequence ID" value="NZ_JAOSHN010000007.1"/>
</dbReference>
<comment type="caution">
    <text evidence="4">The sequence shown here is derived from an EMBL/GenBank/DDBJ whole genome shotgun (WGS) entry which is preliminary data.</text>
</comment>
<dbReference type="PROSITE" id="PS51257">
    <property type="entry name" value="PROKAR_LIPOPROTEIN"/>
    <property type="match status" value="1"/>
</dbReference>
<gene>
    <name evidence="4" type="ORF">OBO34_17065</name>
</gene>
<dbReference type="InterPro" id="IPR013766">
    <property type="entry name" value="Thioredoxin_domain"/>
</dbReference>
<sequence>MKRKKGKLLFAVMLLTVTVMVLSACGDQGGEDKSGGDQSAAAQQAWTLPEEQTEGKDLTSFKTLDLTGTETDQSVFTNYKYTLIDVWGTYCNPCIRSMPDNEKLYQAFKDKGLGVMGIVVDALDQSGSVDMDQVDYAKELLDKQGVTYPVLLPSEGVMKNLVNRISVIPSYIFVDSKGNITSTVYEGGRSYDEWVKIIEEETGI</sequence>
<keyword evidence="2" id="KW-0732">Signal</keyword>
<evidence type="ECO:0000256" key="2">
    <source>
        <dbReference type="SAM" id="SignalP"/>
    </source>
</evidence>
<protein>
    <submittedName>
        <fullName evidence="4">TlpA family protein disulfide reductase</fullName>
    </submittedName>
</protein>
<accession>A0A9J6QX37</accession>
<evidence type="ECO:0000313" key="5">
    <source>
        <dbReference type="Proteomes" id="UP001065549"/>
    </source>
</evidence>
<dbReference type="EMBL" id="JAOSHN010000007">
    <property type="protein sequence ID" value="MCU7380054.1"/>
    <property type="molecule type" value="Genomic_DNA"/>
</dbReference>